<accession>A0A7U3Q6K1</accession>
<evidence type="ECO:0000256" key="3">
    <source>
        <dbReference type="SAM" id="Phobius"/>
    </source>
</evidence>
<feature type="transmembrane region" description="Helical" evidence="3">
    <location>
        <begin position="360"/>
        <end position="378"/>
    </location>
</feature>
<feature type="transmembrane region" description="Helical" evidence="3">
    <location>
        <begin position="206"/>
        <end position="224"/>
    </location>
</feature>
<dbReference type="KEGG" id="pex:IZT61_16835"/>
<keyword evidence="1" id="KW-0677">Repeat</keyword>
<evidence type="ECO:0000256" key="1">
    <source>
        <dbReference type="ARBA" id="ARBA00022737"/>
    </source>
</evidence>
<gene>
    <name evidence="4" type="ORF">IZT61_16835</name>
</gene>
<reference evidence="4 5" key="1">
    <citation type="submission" date="2020-11" db="EMBL/GenBank/DDBJ databases">
        <title>Pedobacter endophytica, an endophytic bacteria isolated form Carex pumila.</title>
        <authorList>
            <person name="Peng Y."/>
            <person name="Jiang L."/>
            <person name="Lee J."/>
        </authorList>
    </citation>
    <scope>NUCLEOTIDE SEQUENCE [LARGE SCALE GENOMIC DNA]</scope>
    <source>
        <strain evidence="4 5">JBR3-12</strain>
    </source>
</reference>
<evidence type="ECO:0000313" key="4">
    <source>
        <dbReference type="EMBL" id="QPH38720.1"/>
    </source>
</evidence>
<evidence type="ECO:0008006" key="6">
    <source>
        <dbReference type="Google" id="ProtNLM"/>
    </source>
</evidence>
<keyword evidence="3" id="KW-0472">Membrane</keyword>
<evidence type="ECO:0000256" key="2">
    <source>
        <dbReference type="ARBA" id="ARBA00022803"/>
    </source>
</evidence>
<dbReference type="RefSeq" id="WP_196098197.1">
    <property type="nucleotide sequence ID" value="NZ_CP064939.1"/>
</dbReference>
<organism evidence="4 5">
    <name type="scientific">Pedobacter endophyticus</name>
    <dbReference type="NCBI Taxonomy" id="2789740"/>
    <lineage>
        <taxon>Bacteria</taxon>
        <taxon>Pseudomonadati</taxon>
        <taxon>Bacteroidota</taxon>
        <taxon>Sphingobacteriia</taxon>
        <taxon>Sphingobacteriales</taxon>
        <taxon>Sphingobacteriaceae</taxon>
        <taxon>Pedobacter</taxon>
    </lineage>
</organism>
<name>A0A7U3Q6K1_9SPHI</name>
<feature type="transmembrane region" description="Helical" evidence="3">
    <location>
        <begin position="245"/>
        <end position="267"/>
    </location>
</feature>
<feature type="transmembrane region" description="Helical" evidence="3">
    <location>
        <begin position="77"/>
        <end position="97"/>
    </location>
</feature>
<dbReference type="Proteomes" id="UP000594759">
    <property type="component" value="Chromosome"/>
</dbReference>
<feature type="transmembrane region" description="Helical" evidence="3">
    <location>
        <begin position="334"/>
        <end position="353"/>
    </location>
</feature>
<sequence length="414" mass="48295">MAAVFVSLLIVYFPVSKFDFLIGWDDQWFVTNHFTEGGFSISNIRSIFTDFYYGQYAPLNQLYYTTLYRLFGYTPGVYHIVSVMIHYINCLLVYYFLKELMGDIDTRENLKNVKLAFLTTTMFAILPINVEPVSWVAASKVLIYAMFYVVALISYRKYLSSGEPSSYYLTLVMFLFSFGAKEQAVVLPVCLVLLDYLYSRDLRNKLVWLEKLPFFILATMLGLATLDSQQIDRSDFYTWFQRIPLFFYSVSEYITKCILPVNLSYLYPFPFLKSEDIPVWLWVHVISIPIIVACFFNKLKNKIILFALSFFFIHIVLTSNLFSLARYSVIADRYAYISAVGSCLFVATVLLKYSSPKYRLSPHFTALGAIYLVALIWTSQNYVHVWKNAFTLKERLKITIESRSDFKKIKDNER</sequence>
<dbReference type="InterPro" id="IPR052346">
    <property type="entry name" value="O-mannosyl-transferase_TMTC"/>
</dbReference>
<dbReference type="PANTHER" id="PTHR44227">
    <property type="match status" value="1"/>
</dbReference>
<keyword evidence="5" id="KW-1185">Reference proteome</keyword>
<proteinExistence type="predicted"/>
<feature type="transmembrane region" description="Helical" evidence="3">
    <location>
        <begin position="303"/>
        <end position="322"/>
    </location>
</feature>
<keyword evidence="3" id="KW-0812">Transmembrane</keyword>
<keyword evidence="3" id="KW-1133">Transmembrane helix</keyword>
<feature type="transmembrane region" description="Helical" evidence="3">
    <location>
        <begin position="109"/>
        <end position="128"/>
    </location>
</feature>
<evidence type="ECO:0000313" key="5">
    <source>
        <dbReference type="Proteomes" id="UP000594759"/>
    </source>
</evidence>
<feature type="transmembrane region" description="Helical" evidence="3">
    <location>
        <begin position="279"/>
        <end position="296"/>
    </location>
</feature>
<feature type="transmembrane region" description="Helical" evidence="3">
    <location>
        <begin position="167"/>
        <end position="194"/>
    </location>
</feature>
<keyword evidence="2" id="KW-0802">TPR repeat</keyword>
<dbReference type="AlphaFoldDB" id="A0A7U3Q6K1"/>
<dbReference type="EMBL" id="CP064939">
    <property type="protein sequence ID" value="QPH38720.1"/>
    <property type="molecule type" value="Genomic_DNA"/>
</dbReference>
<dbReference type="PANTHER" id="PTHR44227:SF3">
    <property type="entry name" value="PROTEIN O-MANNOSYL-TRANSFERASE TMTC4"/>
    <property type="match status" value="1"/>
</dbReference>
<feature type="transmembrane region" description="Helical" evidence="3">
    <location>
        <begin position="134"/>
        <end position="155"/>
    </location>
</feature>
<protein>
    <recommendedName>
        <fullName evidence="6">Dolichyl-phosphate-mannose-protein mannosyltransferase</fullName>
    </recommendedName>
</protein>